<protein>
    <submittedName>
        <fullName evidence="1">Uncharacterized protein</fullName>
    </submittedName>
</protein>
<reference evidence="1 2" key="1">
    <citation type="submission" date="2015-03" db="EMBL/GenBank/DDBJ databases">
        <authorList>
            <person name="Hassan Y."/>
            <person name="Lepp D."/>
            <person name="Li X.-Z."/>
            <person name="Zhou T."/>
        </authorList>
    </citation>
    <scope>NUCLEOTIDE SEQUENCE [LARGE SCALE GENOMIC DNA]</scope>
    <source>
        <strain evidence="1 2">IPL18</strain>
    </source>
</reference>
<gene>
    <name evidence="1" type="ORF">VE26_05770</name>
</gene>
<evidence type="ECO:0000313" key="1">
    <source>
        <dbReference type="EMBL" id="KKB09436.1"/>
    </source>
</evidence>
<comment type="caution">
    <text evidence="1">The sequence shown here is derived from an EMBL/GenBank/DDBJ whole genome shotgun (WGS) entry which is preliminary data.</text>
</comment>
<sequence length="81" mass="8603">MILVMGARTKLSFGPLILVVDSRPAPHLFTALAASAMEMAVAWASDAKLRPIAEPTFISAASTARLPSWKESGHKGNLSQL</sequence>
<proteinExistence type="predicted"/>
<keyword evidence="2" id="KW-1185">Reference proteome</keyword>
<organism evidence="1 2">
    <name type="scientific">Devosia chinhatensis</name>
    <dbReference type="NCBI Taxonomy" id="429727"/>
    <lineage>
        <taxon>Bacteria</taxon>
        <taxon>Pseudomonadati</taxon>
        <taxon>Pseudomonadota</taxon>
        <taxon>Alphaproteobacteria</taxon>
        <taxon>Hyphomicrobiales</taxon>
        <taxon>Devosiaceae</taxon>
        <taxon>Devosia</taxon>
    </lineage>
</organism>
<dbReference type="Proteomes" id="UP000033649">
    <property type="component" value="Unassembled WGS sequence"/>
</dbReference>
<evidence type="ECO:0000313" key="2">
    <source>
        <dbReference type="Proteomes" id="UP000033649"/>
    </source>
</evidence>
<dbReference type="PATRIC" id="fig|429727.3.peg.1196"/>
<dbReference type="AlphaFoldDB" id="A0A0F5FKQ7"/>
<dbReference type="EMBL" id="JZEY01000054">
    <property type="protein sequence ID" value="KKB09436.1"/>
    <property type="molecule type" value="Genomic_DNA"/>
</dbReference>
<name>A0A0F5FKQ7_9HYPH</name>
<accession>A0A0F5FKQ7</accession>